<protein>
    <submittedName>
        <fullName evidence="1">Uncharacterized protein</fullName>
    </submittedName>
</protein>
<dbReference type="Proteomes" id="UP000578569">
    <property type="component" value="Unassembled WGS sequence"/>
</dbReference>
<proteinExistence type="predicted"/>
<dbReference type="RefSeq" id="WP_183932687.1">
    <property type="nucleotide sequence ID" value="NZ_JACICF010000001.1"/>
</dbReference>
<gene>
    <name evidence="1" type="ORF">FHS50_000359</name>
</gene>
<dbReference type="EMBL" id="JACICF010000001">
    <property type="protein sequence ID" value="MBB3763336.1"/>
    <property type="molecule type" value="Genomic_DNA"/>
</dbReference>
<dbReference type="AlphaFoldDB" id="A0A839YWC8"/>
<comment type="caution">
    <text evidence="1">The sequence shown here is derived from an EMBL/GenBank/DDBJ whole genome shotgun (WGS) entry which is preliminary data.</text>
</comment>
<sequence length="115" mass="13060">MIIRGQLIVRVPVRPRSRTVSPQAFFLRDGPRCLPSRRIAGALISGPRSVDFVLANRQRLRVEMDSDCPTLDFYGGFYLQPSDEQLCADRDVIRTRMGGSCKIEKFHLLEPRRGG</sequence>
<organism evidence="1 2">
    <name type="scientific">Sphingomicrobium lutaoense</name>
    <dbReference type="NCBI Taxonomy" id="515949"/>
    <lineage>
        <taxon>Bacteria</taxon>
        <taxon>Pseudomonadati</taxon>
        <taxon>Pseudomonadota</taxon>
        <taxon>Alphaproteobacteria</taxon>
        <taxon>Sphingomonadales</taxon>
        <taxon>Sphingomonadaceae</taxon>
        <taxon>Sphingomicrobium</taxon>
    </lineage>
</organism>
<name>A0A839YWC8_9SPHN</name>
<accession>A0A839YWC8</accession>
<reference evidence="1 2" key="1">
    <citation type="submission" date="2020-08" db="EMBL/GenBank/DDBJ databases">
        <title>Genomic Encyclopedia of Type Strains, Phase IV (KMG-IV): sequencing the most valuable type-strain genomes for metagenomic binning, comparative biology and taxonomic classification.</title>
        <authorList>
            <person name="Goeker M."/>
        </authorList>
    </citation>
    <scope>NUCLEOTIDE SEQUENCE [LARGE SCALE GENOMIC DNA]</scope>
    <source>
        <strain evidence="1 2">DSM 24194</strain>
    </source>
</reference>
<keyword evidence="2" id="KW-1185">Reference proteome</keyword>
<evidence type="ECO:0000313" key="1">
    <source>
        <dbReference type="EMBL" id="MBB3763336.1"/>
    </source>
</evidence>
<evidence type="ECO:0000313" key="2">
    <source>
        <dbReference type="Proteomes" id="UP000578569"/>
    </source>
</evidence>